<evidence type="ECO:0000259" key="14">
    <source>
        <dbReference type="Pfam" id="PF02163"/>
    </source>
</evidence>
<accession>A0ABN0U071</accession>
<evidence type="ECO:0000256" key="9">
    <source>
        <dbReference type="ARBA" id="ARBA00022833"/>
    </source>
</evidence>
<proteinExistence type="inferred from homology"/>
<gene>
    <name evidence="15" type="ORF">GCM10009125_24470</name>
</gene>
<evidence type="ECO:0000256" key="11">
    <source>
        <dbReference type="ARBA" id="ARBA00023049"/>
    </source>
</evidence>
<evidence type="ECO:0000313" key="16">
    <source>
        <dbReference type="Proteomes" id="UP001501176"/>
    </source>
</evidence>
<evidence type="ECO:0000256" key="1">
    <source>
        <dbReference type="ARBA" id="ARBA00001947"/>
    </source>
</evidence>
<comment type="subcellular location">
    <subcellularLocation>
        <location evidence="2">Cell membrane</location>
        <topology evidence="2">Multi-pass membrane protein</topology>
    </subcellularLocation>
</comment>
<dbReference type="CDD" id="cd06158">
    <property type="entry name" value="S2P-M50_like_1"/>
    <property type="match status" value="1"/>
</dbReference>
<evidence type="ECO:0000256" key="13">
    <source>
        <dbReference type="SAM" id="Phobius"/>
    </source>
</evidence>
<keyword evidence="7" id="KW-0479">Metal-binding</keyword>
<feature type="domain" description="Peptidase M50" evidence="14">
    <location>
        <begin position="132"/>
        <end position="194"/>
    </location>
</feature>
<keyword evidence="16" id="KW-1185">Reference proteome</keyword>
<dbReference type="Pfam" id="PF02163">
    <property type="entry name" value="Peptidase_M50"/>
    <property type="match status" value="1"/>
</dbReference>
<dbReference type="GO" id="GO:0008233">
    <property type="term" value="F:peptidase activity"/>
    <property type="evidence" value="ECO:0007669"/>
    <property type="project" value="UniProtKB-KW"/>
</dbReference>
<dbReference type="RefSeq" id="WP_325126293.1">
    <property type="nucleotide sequence ID" value="NZ_BAAAFN010000015.1"/>
</dbReference>
<keyword evidence="5 15" id="KW-0645">Protease</keyword>
<feature type="transmembrane region" description="Helical" evidence="13">
    <location>
        <begin position="134"/>
        <end position="155"/>
    </location>
</feature>
<dbReference type="InterPro" id="IPR008915">
    <property type="entry name" value="Peptidase_M50"/>
</dbReference>
<evidence type="ECO:0000256" key="10">
    <source>
        <dbReference type="ARBA" id="ARBA00022989"/>
    </source>
</evidence>
<feature type="transmembrane region" description="Helical" evidence="13">
    <location>
        <begin position="98"/>
        <end position="122"/>
    </location>
</feature>
<dbReference type="GO" id="GO:0006508">
    <property type="term" value="P:proteolysis"/>
    <property type="evidence" value="ECO:0007669"/>
    <property type="project" value="UniProtKB-KW"/>
</dbReference>
<evidence type="ECO:0000256" key="12">
    <source>
        <dbReference type="ARBA" id="ARBA00023136"/>
    </source>
</evidence>
<name>A0ABN0U071_9BURK</name>
<dbReference type="PANTHER" id="PTHR35864">
    <property type="entry name" value="ZINC METALLOPROTEASE MJ0611-RELATED"/>
    <property type="match status" value="1"/>
</dbReference>
<comment type="cofactor">
    <cofactor evidence="1">
        <name>Zn(2+)</name>
        <dbReference type="ChEBI" id="CHEBI:29105"/>
    </cofactor>
</comment>
<sequence length="217" mass="23962">MDNLIQTIAVYALPVLFAITLHEAAHGYVARYFGDPTAAQAGRISLNPLRHIDPMGTIVVPLVLLFATKLMGGGLLFGWAKPVPVNWSRLRRPKRDMLWVALAGPASNLLMAIGWVLFLRALLMLDLISGPQDFWALMASAGVQVNLILMALNLLPLPPLDGGRIVFSLLPPRLAWRYGRIEPYGLVILVVLMMLGWLWPLMLPLLKLGQWVVGGFL</sequence>
<evidence type="ECO:0000313" key="15">
    <source>
        <dbReference type="EMBL" id="GAA0234631.1"/>
    </source>
</evidence>
<organism evidence="15 16">
    <name type="scientific">Castellaniella daejeonensis</name>
    <dbReference type="NCBI Taxonomy" id="659013"/>
    <lineage>
        <taxon>Bacteria</taxon>
        <taxon>Pseudomonadati</taxon>
        <taxon>Pseudomonadota</taxon>
        <taxon>Betaproteobacteria</taxon>
        <taxon>Burkholderiales</taxon>
        <taxon>Alcaligenaceae</taxon>
        <taxon>Castellaniella</taxon>
    </lineage>
</organism>
<evidence type="ECO:0000256" key="4">
    <source>
        <dbReference type="ARBA" id="ARBA00022475"/>
    </source>
</evidence>
<evidence type="ECO:0000256" key="5">
    <source>
        <dbReference type="ARBA" id="ARBA00022670"/>
    </source>
</evidence>
<keyword evidence="12 13" id="KW-0472">Membrane</keyword>
<dbReference type="InterPro" id="IPR052348">
    <property type="entry name" value="Metallopeptidase_M50B"/>
</dbReference>
<reference evidence="15 16" key="1">
    <citation type="journal article" date="2019" name="Int. J. Syst. Evol. Microbiol.">
        <title>The Global Catalogue of Microorganisms (GCM) 10K type strain sequencing project: providing services to taxonomists for standard genome sequencing and annotation.</title>
        <authorList>
            <consortium name="The Broad Institute Genomics Platform"/>
            <consortium name="The Broad Institute Genome Sequencing Center for Infectious Disease"/>
            <person name="Wu L."/>
            <person name="Ma J."/>
        </authorList>
    </citation>
    <scope>NUCLEOTIDE SEQUENCE [LARGE SCALE GENOMIC DNA]</scope>
    <source>
        <strain evidence="15 16">JCM 16240</strain>
    </source>
</reference>
<keyword evidence="4" id="KW-1003">Cell membrane</keyword>
<dbReference type="PANTHER" id="PTHR35864:SF1">
    <property type="entry name" value="ZINC METALLOPROTEASE YWHC-RELATED"/>
    <property type="match status" value="1"/>
</dbReference>
<keyword evidence="9" id="KW-0862">Zinc</keyword>
<keyword evidence="10 13" id="KW-1133">Transmembrane helix</keyword>
<keyword evidence="11" id="KW-0482">Metalloprotease</keyword>
<evidence type="ECO:0000256" key="2">
    <source>
        <dbReference type="ARBA" id="ARBA00004651"/>
    </source>
</evidence>
<evidence type="ECO:0000256" key="7">
    <source>
        <dbReference type="ARBA" id="ARBA00022723"/>
    </source>
</evidence>
<protein>
    <submittedName>
        <fullName evidence="15">Site-2 protease family protein</fullName>
    </submittedName>
</protein>
<keyword evidence="6 13" id="KW-0812">Transmembrane</keyword>
<evidence type="ECO:0000256" key="6">
    <source>
        <dbReference type="ARBA" id="ARBA00022692"/>
    </source>
</evidence>
<feature type="transmembrane region" description="Helical" evidence="13">
    <location>
        <begin position="58"/>
        <end position="77"/>
    </location>
</feature>
<evidence type="ECO:0000256" key="3">
    <source>
        <dbReference type="ARBA" id="ARBA00007931"/>
    </source>
</evidence>
<comment type="caution">
    <text evidence="15">The sequence shown here is derived from an EMBL/GenBank/DDBJ whole genome shotgun (WGS) entry which is preliminary data.</text>
</comment>
<dbReference type="InterPro" id="IPR044537">
    <property type="entry name" value="Rip2-like"/>
</dbReference>
<dbReference type="EMBL" id="BAAAFN010000015">
    <property type="protein sequence ID" value="GAA0234631.1"/>
    <property type="molecule type" value="Genomic_DNA"/>
</dbReference>
<feature type="transmembrane region" description="Helical" evidence="13">
    <location>
        <begin position="183"/>
        <end position="202"/>
    </location>
</feature>
<dbReference type="Proteomes" id="UP001501176">
    <property type="component" value="Unassembled WGS sequence"/>
</dbReference>
<evidence type="ECO:0000256" key="8">
    <source>
        <dbReference type="ARBA" id="ARBA00022801"/>
    </source>
</evidence>
<comment type="similarity">
    <text evidence="3">Belongs to the peptidase M50B family.</text>
</comment>
<keyword evidence="8" id="KW-0378">Hydrolase</keyword>